<name>A0AA35J082_SACMI</name>
<dbReference type="EMBL" id="OX365762">
    <property type="protein sequence ID" value="CAI4038767.1"/>
    <property type="molecule type" value="Genomic_DNA"/>
</dbReference>
<evidence type="ECO:0000313" key="8">
    <source>
        <dbReference type="Proteomes" id="UP001161438"/>
    </source>
</evidence>
<reference evidence="7" key="1">
    <citation type="submission" date="2022-10" db="EMBL/GenBank/DDBJ databases">
        <authorList>
            <person name="Byrne P K."/>
        </authorList>
    </citation>
    <scope>NUCLEOTIDE SEQUENCE</scope>
    <source>
        <strain evidence="7">IFO1815</strain>
    </source>
</reference>
<keyword evidence="1" id="KW-0479">Metal-binding</keyword>
<evidence type="ECO:0000256" key="3">
    <source>
        <dbReference type="ARBA" id="ARBA00022833"/>
    </source>
</evidence>
<dbReference type="PANTHER" id="PTHR34396">
    <property type="entry name" value="OS03G0264950 PROTEIN-RELATED"/>
    <property type="match status" value="1"/>
</dbReference>
<dbReference type="Pfam" id="PF02892">
    <property type="entry name" value="zf-BED"/>
    <property type="match status" value="1"/>
</dbReference>
<protein>
    <recommendedName>
        <fullName evidence="6">BED-type domain-containing protein</fullName>
    </recommendedName>
</protein>
<accession>A0AA35J082</accession>
<dbReference type="GO" id="GO:0006357">
    <property type="term" value="P:regulation of transcription by RNA polymerase II"/>
    <property type="evidence" value="ECO:0007669"/>
    <property type="project" value="TreeGrafter"/>
</dbReference>
<dbReference type="GO" id="GO:0005634">
    <property type="term" value="C:nucleus"/>
    <property type="evidence" value="ECO:0007669"/>
    <property type="project" value="TreeGrafter"/>
</dbReference>
<dbReference type="AlphaFoldDB" id="A0AA35J082"/>
<dbReference type="GO" id="GO:1990837">
    <property type="term" value="F:sequence-specific double-stranded DNA binding"/>
    <property type="evidence" value="ECO:0007669"/>
    <property type="project" value="TreeGrafter"/>
</dbReference>
<keyword evidence="2 4" id="KW-0863">Zinc-finger</keyword>
<evidence type="ECO:0000313" key="7">
    <source>
        <dbReference type="EMBL" id="CAI4038767.1"/>
    </source>
</evidence>
<dbReference type="SUPFAM" id="SSF57667">
    <property type="entry name" value="beta-beta-alpha zinc fingers"/>
    <property type="match status" value="1"/>
</dbReference>
<evidence type="ECO:0000256" key="2">
    <source>
        <dbReference type="ARBA" id="ARBA00022771"/>
    </source>
</evidence>
<dbReference type="InterPro" id="IPR003656">
    <property type="entry name" value="Znf_BED"/>
</dbReference>
<dbReference type="GO" id="GO:0008270">
    <property type="term" value="F:zinc ion binding"/>
    <property type="evidence" value="ECO:0007669"/>
    <property type="project" value="UniProtKB-KW"/>
</dbReference>
<dbReference type="Proteomes" id="UP001161438">
    <property type="component" value="Chromosome 6"/>
</dbReference>
<evidence type="ECO:0000256" key="1">
    <source>
        <dbReference type="ARBA" id="ARBA00022723"/>
    </source>
</evidence>
<evidence type="ECO:0000256" key="4">
    <source>
        <dbReference type="PROSITE-ProRule" id="PRU00027"/>
    </source>
</evidence>
<feature type="compositionally biased region" description="Acidic residues" evidence="5">
    <location>
        <begin position="38"/>
        <end position="56"/>
    </location>
</feature>
<dbReference type="InterPro" id="IPR053031">
    <property type="entry name" value="Cuticle_assoc_protein"/>
</dbReference>
<gene>
    <name evidence="7" type="primary">SMKI06G1150</name>
    <name evidence="7" type="ORF">SMKI_06G1150</name>
</gene>
<evidence type="ECO:0000256" key="5">
    <source>
        <dbReference type="SAM" id="MobiDB-lite"/>
    </source>
</evidence>
<feature type="compositionally biased region" description="Low complexity" evidence="5">
    <location>
        <begin position="23"/>
        <end position="34"/>
    </location>
</feature>
<dbReference type="PROSITE" id="PS50808">
    <property type="entry name" value="ZF_BED"/>
    <property type="match status" value="1"/>
</dbReference>
<keyword evidence="3" id="KW-0862">Zinc</keyword>
<dbReference type="GeneID" id="80917978"/>
<sequence length="873" mass="99680">MNTALHDLHGDLATLEDNNIIDTSNHSIHSSSEFTSHEEDEDEDEDEEDEDEEDITEDVELIEKNSNKNILRRIHPEDEIVNDGSSIWIPIQMLKKNIAKFWSHFLAIDKELTKVKCKHCGKVLARSDTTLTKTFRSHLKSKHNISANKNFYSMNFKVGDAIKNNTSHLGNALKPSYDSLTYSSNSSFKNYEMGKSQSINSLSFSQLIAILIASENLPLNFFEKESFKFLLSKFQRIPPLTINMIKESIVGLSKSIDELIKRSLSKNGTYFPFSIHLSDTKESDQPAYLQYMKDIRVQLSGLDLASLVSVNLTRLDETRLLFSLQLFDNVNKVSKILPLSILTRKTTDIDTSVWQEQLNDLYSKYPGLKKSIISINLPQNRFGKVLENGNSNNSTSYTRSARKITYHTCIVTELLHCFLQPFFNVSTESLLSSFSLVKKIHPRGSLLDSLTDFSHVDISSSVLGKISCLIEEVKLNDSLKSDFLLYCQTYTQPTCDELTSILSSSCDSFSSLKNVLEKFANLVPFFKSINSHLENESLTGSDFRLIVAVEETLKTFEQAIEYFASPAPLKFTHTLAFIINFELYLKEIIQSSTFTKFKKPFEKILSKILKVKEYYKLNDVNLIGAFLYPSIFQSKNLLRKIFDTTSISKIVNKVTKIALRYLQNFVNVTNFRSHGNDKDNSINSGENLLSGYEAIFMKESQDIELLCNVMVTSPLSEDLLLAQIIREDLLSYINRITLELPSAYHDYLNDNEISFDGFHFIKHELSEESTSDAVEWRLNPMEETFDIHIPISDAIWNNYVSGQNRIEVIDMLIQLLSVNSASSIRSELFSLQKTNHIDPKNELCEEMIKIKLLNSQFNLEEINFHSGSIFDLC</sequence>
<dbReference type="RefSeq" id="XP_056081882.1">
    <property type="nucleotide sequence ID" value="XM_056222163.1"/>
</dbReference>
<proteinExistence type="predicted"/>
<dbReference type="SMART" id="SM00614">
    <property type="entry name" value="ZnF_BED"/>
    <property type="match status" value="1"/>
</dbReference>
<keyword evidence="8" id="KW-1185">Reference proteome</keyword>
<organism evidence="7 8">
    <name type="scientific">Saccharomyces mikatae IFO 1815</name>
    <dbReference type="NCBI Taxonomy" id="226126"/>
    <lineage>
        <taxon>Eukaryota</taxon>
        <taxon>Fungi</taxon>
        <taxon>Dikarya</taxon>
        <taxon>Ascomycota</taxon>
        <taxon>Saccharomycotina</taxon>
        <taxon>Saccharomycetes</taxon>
        <taxon>Saccharomycetales</taxon>
        <taxon>Saccharomycetaceae</taxon>
        <taxon>Saccharomyces</taxon>
    </lineage>
</organism>
<evidence type="ECO:0000259" key="6">
    <source>
        <dbReference type="PROSITE" id="PS50808"/>
    </source>
</evidence>
<feature type="region of interest" description="Disordered" evidence="5">
    <location>
        <begin position="23"/>
        <end position="56"/>
    </location>
</feature>
<dbReference type="InterPro" id="IPR036236">
    <property type="entry name" value="Znf_C2H2_sf"/>
</dbReference>
<dbReference type="PANTHER" id="PTHR34396:SF25">
    <property type="entry name" value="BOUNDARY ELEMENT ASSOCIATED FACTOR"/>
    <property type="match status" value="1"/>
</dbReference>
<feature type="domain" description="BED-type" evidence="6">
    <location>
        <begin position="96"/>
        <end position="150"/>
    </location>
</feature>